<feature type="transmembrane region" description="Helical" evidence="9">
    <location>
        <begin position="539"/>
        <end position="556"/>
    </location>
</feature>
<feature type="transmembrane region" description="Helical" evidence="9">
    <location>
        <begin position="922"/>
        <end position="945"/>
    </location>
</feature>
<evidence type="ECO:0000313" key="11">
    <source>
        <dbReference type="Proteomes" id="UP000648914"/>
    </source>
</evidence>
<evidence type="ECO:0000256" key="8">
    <source>
        <dbReference type="ARBA" id="ARBA00023136"/>
    </source>
</evidence>
<evidence type="ECO:0000256" key="7">
    <source>
        <dbReference type="ARBA" id="ARBA00022989"/>
    </source>
</evidence>
<dbReference type="SUPFAM" id="SSF82693">
    <property type="entry name" value="Multidrug efflux transporter AcrB pore domain, PN1, PN2, PC1 and PC2 subdomains"/>
    <property type="match status" value="4"/>
</dbReference>
<dbReference type="EMBL" id="JAEILG010000077">
    <property type="protein sequence ID" value="MBI6567561.1"/>
    <property type="molecule type" value="Genomic_DNA"/>
</dbReference>
<dbReference type="Proteomes" id="UP000648914">
    <property type="component" value="Unassembled WGS sequence"/>
</dbReference>
<keyword evidence="7 9" id="KW-1133">Transmembrane helix</keyword>
<dbReference type="SUPFAM" id="SSF82714">
    <property type="entry name" value="Multidrug efflux transporter AcrB TolC docking domain, DN and DC subdomains"/>
    <property type="match status" value="2"/>
</dbReference>
<dbReference type="InterPro" id="IPR027463">
    <property type="entry name" value="AcrB_DN_DC_subdom"/>
</dbReference>
<comment type="caution">
    <text evidence="10">The sequence shown here is derived from an EMBL/GenBank/DDBJ whole genome shotgun (WGS) entry which is preliminary data.</text>
</comment>
<keyword evidence="4" id="KW-1003">Cell membrane</keyword>
<evidence type="ECO:0000256" key="2">
    <source>
        <dbReference type="ARBA" id="ARBA00010942"/>
    </source>
</evidence>
<gene>
    <name evidence="10" type="ORF">YA0852_26125</name>
</gene>
<evidence type="ECO:0000256" key="3">
    <source>
        <dbReference type="ARBA" id="ARBA00022448"/>
    </source>
</evidence>
<dbReference type="NCBIfam" id="TIGR00915">
    <property type="entry name" value="2A0602"/>
    <property type="match status" value="1"/>
</dbReference>
<keyword evidence="6 9" id="KW-0812">Transmembrane</keyword>
<keyword evidence="8 9" id="KW-0472">Membrane</keyword>
<feature type="transmembrane region" description="Helical" evidence="9">
    <location>
        <begin position="896"/>
        <end position="916"/>
    </location>
</feature>
<protein>
    <recommendedName>
        <fullName evidence="9">Efflux pump membrane transporter</fullName>
    </recommendedName>
</protein>
<keyword evidence="3 9" id="KW-0813">Transport</keyword>
<feature type="transmembrane region" description="Helical" evidence="9">
    <location>
        <begin position="368"/>
        <end position="392"/>
    </location>
</feature>
<evidence type="ECO:0000256" key="1">
    <source>
        <dbReference type="ARBA" id="ARBA00004429"/>
    </source>
</evidence>
<evidence type="ECO:0000256" key="6">
    <source>
        <dbReference type="ARBA" id="ARBA00022692"/>
    </source>
</evidence>
<dbReference type="Pfam" id="PF00873">
    <property type="entry name" value="ACR_tran"/>
    <property type="match status" value="1"/>
</dbReference>
<dbReference type="Gene3D" id="3.30.70.1320">
    <property type="entry name" value="Multidrug efflux transporter AcrB pore domain like"/>
    <property type="match status" value="1"/>
</dbReference>
<dbReference type="PRINTS" id="PR00702">
    <property type="entry name" value="ACRIFLAVINRP"/>
</dbReference>
<comment type="caution">
    <text evidence="9">Lacks conserved residue(s) required for the propagation of feature annotation.</text>
</comment>
<dbReference type="RefSeq" id="WP_198720589.1">
    <property type="nucleotide sequence ID" value="NZ_JAEIKU010000099.1"/>
</dbReference>
<dbReference type="Gene3D" id="3.30.70.1430">
    <property type="entry name" value="Multidrug efflux transporter AcrB pore domain"/>
    <property type="match status" value="2"/>
</dbReference>
<comment type="subcellular location">
    <subcellularLocation>
        <location evidence="1 9">Cell inner membrane</location>
        <topology evidence="1 9">Multi-pass membrane protein</topology>
    </subcellularLocation>
</comment>
<dbReference type="InterPro" id="IPR001036">
    <property type="entry name" value="Acrflvin-R"/>
</dbReference>
<dbReference type="Gene3D" id="3.30.70.1440">
    <property type="entry name" value="Multidrug efflux transporter AcrB pore domain"/>
    <property type="match status" value="1"/>
</dbReference>
<comment type="similarity">
    <text evidence="2 9">Belongs to the resistance-nodulation-cell division (RND) (TC 2.A.6) family.</text>
</comment>
<reference evidence="10 11" key="1">
    <citation type="submission" date="2020-12" db="EMBL/GenBank/DDBJ databases">
        <title>Comparative genomic insights into the epidemiology and virulence of plant pathogenic Pseudomonads from Turkey.</title>
        <authorList>
            <person name="Dillon M."/>
            <person name="Ruiz-Bedoya T."/>
            <person name="Bendalovic-Torma C."/>
            <person name="Guttman K.M."/>
            <person name="Kwak H."/>
            <person name="Middleton M.A."/>
            <person name="Wang P.W."/>
            <person name="Horuz S."/>
            <person name="Aysan Y."/>
            <person name="Guttman D.S."/>
        </authorList>
    </citation>
    <scope>NUCLEOTIDE SEQUENCE [LARGE SCALE GENOMIC DNA]</scope>
    <source>
        <strain evidence="10 11">S5_IA_2b</strain>
    </source>
</reference>
<feature type="transmembrane region" description="Helical" evidence="9">
    <location>
        <begin position="440"/>
        <end position="460"/>
    </location>
</feature>
<feature type="transmembrane region" description="Helical" evidence="9">
    <location>
        <begin position="872"/>
        <end position="889"/>
    </location>
</feature>
<keyword evidence="11" id="KW-1185">Reference proteome</keyword>
<evidence type="ECO:0000313" key="10">
    <source>
        <dbReference type="EMBL" id="MBI6567561.1"/>
    </source>
</evidence>
<evidence type="ECO:0000256" key="5">
    <source>
        <dbReference type="ARBA" id="ARBA00022519"/>
    </source>
</evidence>
<dbReference type="PANTHER" id="PTHR32063">
    <property type="match status" value="1"/>
</dbReference>
<keyword evidence="5 9" id="KW-0997">Cell inner membrane</keyword>
<dbReference type="SUPFAM" id="SSF82866">
    <property type="entry name" value="Multidrug efflux transporter AcrB transmembrane domain"/>
    <property type="match status" value="2"/>
</dbReference>
<dbReference type="InterPro" id="IPR004764">
    <property type="entry name" value="MdtF-like"/>
</dbReference>
<dbReference type="Gene3D" id="3.30.2090.10">
    <property type="entry name" value="Multidrug efflux transporter AcrB TolC docking domain, DN and DC subdomains"/>
    <property type="match status" value="2"/>
</dbReference>
<feature type="transmembrane region" description="Helical" evidence="9">
    <location>
        <begin position="999"/>
        <end position="1025"/>
    </location>
</feature>
<feature type="transmembrane region" description="Helical" evidence="9">
    <location>
        <begin position="472"/>
        <end position="499"/>
    </location>
</feature>
<dbReference type="NCBIfam" id="NF000282">
    <property type="entry name" value="RND_permease_1"/>
    <property type="match status" value="1"/>
</dbReference>
<feature type="transmembrane region" description="Helical" evidence="9">
    <location>
        <begin position="398"/>
        <end position="419"/>
    </location>
</feature>
<evidence type="ECO:0000256" key="9">
    <source>
        <dbReference type="RuleBase" id="RU364070"/>
    </source>
</evidence>
<accession>A0ABS0UPN3</accession>
<dbReference type="PANTHER" id="PTHR32063:SF32">
    <property type="entry name" value="AMINOGLYCOSIDE EFFLUX PUMP-RELATED"/>
    <property type="match status" value="1"/>
</dbReference>
<name>A0ABS0UPN3_9PSED</name>
<evidence type="ECO:0000256" key="4">
    <source>
        <dbReference type="ARBA" id="ARBA00022475"/>
    </source>
</evidence>
<proteinExistence type="inferred from homology"/>
<dbReference type="Gene3D" id="1.20.1640.10">
    <property type="entry name" value="Multidrug efflux transporter AcrB transmembrane domain"/>
    <property type="match status" value="2"/>
</dbReference>
<feature type="transmembrane region" description="Helical" evidence="9">
    <location>
        <begin position="966"/>
        <end position="987"/>
    </location>
</feature>
<sequence length="1043" mass="111114">MARFFIDRPIFAWVIAILVMLGGGLAIFQLPLAQYPNIAPPQISLSATYTGASAKTMEDSVTQVIEQQMTGLDGLTYMSSSSSSAGSAKITLTFEAGTDVNTAQMLVQTKLEQAKARLPESVQQQGIEIHNSASDFLIIISLVSDNPDVNATDISDFISSTLYDQISRVSGVGEVTTLGSSYAMRIWLDPDKLKQYALMPSDVSSALEAQNVDTSAGQLGALPARAGQQLNATINARSKLQTAAQFRELVLKYNSAGAVVTLADVARVELGSESYDVVAEHNGRPSGGLAVSLATGANALDVSEAVQAKLAELEQFFPSKLQLRSEVAYNTAPFVKISIEEVVKTLFEAIALVVLIMYLFMQNLRATLIPAIAVPVVLLGTFGVLAMLGYSINTLTMFGMVLAIGLLVDDAIVVVENVERIMAEKGLAPREATRQSMGEISGALVGIAVVLSAVFIPMAFFGGSTGVIYRQFSVTLVAAMALSVLVAMTLTPALCATLLKPVTQHGEPRRGFFGWFNRNFERTSERYQRGVSKVLARPLRALLVYALLLGGVALMFNKLPTAFLPEEDQGMLMMQMTLPVGGTDERLQAISREVQDYMLQQPEVDSILTVRGLGNGGNAQNSGRGFIKLKDWSERQGDAHSASAVAQRANMELSKILDANVFVIAPPAIQGLGQSSGFDVQLQDLAGLGHAELLKARDQFIALAAKDPRLANVRAQGLEDTPQLDVAIDDRKAGAMGVSASDINATLSTVMGGSYVNDFIDAGRVKKVYLQGEADKRMQAEDIGAWYVRNDSDAMVPLSAFTSTSWSTASPLLERYNGFGSYELVGEPAAGISSGDAMAAVEQIMGQLPEGIGYAWTGQSYQERLAGNQAPLLYAISILFVFLCLAALYESWSVPFAVMLVVPVGILGALLLTGMRGLANDVYFQVGLLTTVGLAAKNAILIVEFAKEGYERGQDLLTATLEAVRIRLRPVLMTSLAFILGVLPLALSSGAGAGGRQAIGTGVLGGMLAATVLGLFFIPLFYVLVQRLAGRRAPTAETVAGEA</sequence>
<feature type="transmembrane region" description="Helical" evidence="9">
    <location>
        <begin position="342"/>
        <end position="361"/>
    </location>
</feature>
<organism evidence="10 11">
    <name type="scientific">Pseudomonas synxantha</name>
    <dbReference type="NCBI Taxonomy" id="47883"/>
    <lineage>
        <taxon>Bacteria</taxon>
        <taxon>Pseudomonadati</taxon>
        <taxon>Pseudomonadota</taxon>
        <taxon>Gammaproteobacteria</taxon>
        <taxon>Pseudomonadales</taxon>
        <taxon>Pseudomonadaceae</taxon>
        <taxon>Pseudomonas</taxon>
    </lineage>
</organism>